<dbReference type="SMART" id="SM00320">
    <property type="entry name" value="WD40"/>
    <property type="match status" value="4"/>
</dbReference>
<organism evidence="6 7">
    <name type="scientific">Nematostella vectensis</name>
    <name type="common">Starlet sea anemone</name>
    <dbReference type="NCBI Taxonomy" id="45351"/>
    <lineage>
        <taxon>Eukaryota</taxon>
        <taxon>Metazoa</taxon>
        <taxon>Cnidaria</taxon>
        <taxon>Anthozoa</taxon>
        <taxon>Hexacorallia</taxon>
        <taxon>Actiniaria</taxon>
        <taxon>Edwardsiidae</taxon>
        <taxon>Nematostella</taxon>
    </lineage>
</organism>
<dbReference type="InterPro" id="IPR020472">
    <property type="entry name" value="WD40_PAC1"/>
</dbReference>
<keyword evidence="7" id="KW-1185">Reference proteome</keyword>
<dbReference type="PROSITE" id="PS00678">
    <property type="entry name" value="WD_REPEATS_1"/>
    <property type="match status" value="1"/>
</dbReference>
<proteinExistence type="inferred from homology"/>
<dbReference type="PROSITE" id="PS50294">
    <property type="entry name" value="WD_REPEATS_REGION"/>
    <property type="match status" value="2"/>
</dbReference>
<feature type="non-terminal residue" evidence="6">
    <location>
        <position position="1"/>
    </location>
</feature>
<dbReference type="Pfam" id="PF00400">
    <property type="entry name" value="WD40"/>
    <property type="match status" value="3"/>
</dbReference>
<evidence type="ECO:0000256" key="1">
    <source>
        <dbReference type="ARBA" id="ARBA00022574"/>
    </source>
</evidence>
<sequence length="213" mass="24054">VSLPHKHIVKTVHFSSDGIRLLTGSNEKILRIFDLQNLDSEPQVLTGHTGSIKTALWNKENNMVYSGGDDKMIRLWDTRTLENTRNIQLPHNLTNMDMSRDGNVLVITHGTTVVFYETESMDVIKSFEMPTLVYGASLHPDKSCFVAGGEDLKIYKFDYDTGKELESYKGHFGPVHCVRYSPDGELYASGSEDGTLRLWQHTVGKTYGLWRAV</sequence>
<dbReference type="Gene3D" id="2.130.10.10">
    <property type="entry name" value="YVTN repeat-like/Quinoprotein amine dehydrogenase"/>
    <property type="match status" value="2"/>
</dbReference>
<dbReference type="GO" id="GO:0000387">
    <property type="term" value="P:spliceosomal snRNP assembly"/>
    <property type="evidence" value="ECO:0000318"/>
    <property type="project" value="GO_Central"/>
</dbReference>
<dbReference type="InterPro" id="IPR001680">
    <property type="entry name" value="WD40_rpt"/>
</dbReference>
<dbReference type="FunCoup" id="A7SV44">
    <property type="interactions" value="801"/>
</dbReference>
<dbReference type="PRINTS" id="PR00320">
    <property type="entry name" value="GPROTEINBRPT"/>
</dbReference>
<keyword evidence="1 5" id="KW-0853">WD repeat</keyword>
<dbReference type="eggNOG" id="KOG0278">
    <property type="taxonomic scope" value="Eukaryota"/>
</dbReference>
<evidence type="ECO:0000256" key="2">
    <source>
        <dbReference type="ARBA" id="ARBA00022737"/>
    </source>
</evidence>
<evidence type="ECO:0000256" key="3">
    <source>
        <dbReference type="ARBA" id="ARBA00038394"/>
    </source>
</evidence>
<dbReference type="InterPro" id="IPR015943">
    <property type="entry name" value="WD40/YVTN_repeat-like_dom_sf"/>
</dbReference>
<dbReference type="SUPFAM" id="SSF50998">
    <property type="entry name" value="Quinoprotein alcohol dehydrogenase-like"/>
    <property type="match status" value="1"/>
</dbReference>
<evidence type="ECO:0000313" key="6">
    <source>
        <dbReference type="EMBL" id="EDO32418.1"/>
    </source>
</evidence>
<dbReference type="HOGENOM" id="CLU_000288_57_6_1"/>
<feature type="repeat" description="WD" evidence="5">
    <location>
        <begin position="2"/>
        <end position="37"/>
    </location>
</feature>
<feature type="non-terminal residue" evidence="6">
    <location>
        <position position="213"/>
    </location>
</feature>
<feature type="repeat" description="WD" evidence="5">
    <location>
        <begin position="168"/>
        <end position="200"/>
    </location>
</feature>
<dbReference type="Proteomes" id="UP000001593">
    <property type="component" value="Unassembled WGS sequence"/>
</dbReference>
<comment type="similarity">
    <text evidence="3">Belongs to the WD repeat STRAP family.</text>
</comment>
<dbReference type="PhylomeDB" id="A7SV44"/>
<protein>
    <recommendedName>
        <fullName evidence="4">Serine-threonine kinase receptor-associated protein</fullName>
    </recommendedName>
</protein>
<accession>A7SV44</accession>
<dbReference type="EMBL" id="DS469825">
    <property type="protein sequence ID" value="EDO32418.1"/>
    <property type="molecule type" value="Genomic_DNA"/>
</dbReference>
<dbReference type="GO" id="GO:0003723">
    <property type="term" value="F:RNA binding"/>
    <property type="evidence" value="ECO:0000318"/>
    <property type="project" value="GO_Central"/>
</dbReference>
<reference evidence="6 7" key="1">
    <citation type="journal article" date="2007" name="Science">
        <title>Sea anemone genome reveals ancestral eumetazoan gene repertoire and genomic organization.</title>
        <authorList>
            <person name="Putnam N.H."/>
            <person name="Srivastava M."/>
            <person name="Hellsten U."/>
            <person name="Dirks B."/>
            <person name="Chapman J."/>
            <person name="Salamov A."/>
            <person name="Terry A."/>
            <person name="Shapiro H."/>
            <person name="Lindquist E."/>
            <person name="Kapitonov V.V."/>
            <person name="Jurka J."/>
            <person name="Genikhovich G."/>
            <person name="Grigoriev I.V."/>
            <person name="Lucas S.M."/>
            <person name="Steele R.E."/>
            <person name="Finnerty J.R."/>
            <person name="Technau U."/>
            <person name="Martindale M.Q."/>
            <person name="Rokhsar D.S."/>
        </authorList>
    </citation>
    <scope>NUCLEOTIDE SEQUENCE [LARGE SCALE GENOMIC DNA]</scope>
    <source>
        <strain evidence="7">CH2 X CH6</strain>
    </source>
</reference>
<gene>
    <name evidence="6" type="ORF">NEMVEDRAFT_v1g13494</name>
</gene>
<name>A7SV44_NEMVE</name>
<dbReference type="AlphaFoldDB" id="A7SV44"/>
<dbReference type="InterPro" id="IPR019775">
    <property type="entry name" value="WD40_repeat_CS"/>
</dbReference>
<feature type="repeat" description="WD" evidence="5">
    <location>
        <begin position="45"/>
        <end position="86"/>
    </location>
</feature>
<keyword evidence="2" id="KW-0677">Repeat</keyword>
<dbReference type="OMA" id="XEITSEN"/>
<dbReference type="STRING" id="45351.A7SV44"/>
<dbReference type="InParanoid" id="A7SV44"/>
<dbReference type="GO" id="GO:0032797">
    <property type="term" value="C:SMN complex"/>
    <property type="evidence" value="ECO:0000318"/>
    <property type="project" value="GO_Central"/>
</dbReference>
<dbReference type="PANTHER" id="PTHR19877">
    <property type="entry name" value="EUKARYOTIC TRANSLATION INITIATION FACTOR 3 SUBUNIT I"/>
    <property type="match status" value="1"/>
</dbReference>
<dbReference type="InterPro" id="IPR011047">
    <property type="entry name" value="Quinoprotein_ADH-like_sf"/>
</dbReference>
<evidence type="ECO:0000313" key="7">
    <source>
        <dbReference type="Proteomes" id="UP000001593"/>
    </source>
</evidence>
<dbReference type="PANTHER" id="PTHR19877:SF13">
    <property type="entry name" value="SERINE-THREONINE KINASE RECEPTOR-ASSOCIATED PROTEIN"/>
    <property type="match status" value="1"/>
</dbReference>
<evidence type="ECO:0000256" key="4">
    <source>
        <dbReference type="ARBA" id="ARBA00040390"/>
    </source>
</evidence>
<evidence type="ECO:0000256" key="5">
    <source>
        <dbReference type="PROSITE-ProRule" id="PRU00221"/>
    </source>
</evidence>
<dbReference type="PROSITE" id="PS50082">
    <property type="entry name" value="WD_REPEATS_2"/>
    <property type="match status" value="3"/>
</dbReference>